<keyword evidence="2" id="KW-1185">Reference proteome</keyword>
<dbReference type="EMBL" id="CM024791">
    <property type="protein sequence ID" value="KAG8004081.1"/>
    <property type="molecule type" value="Genomic_DNA"/>
</dbReference>
<protein>
    <submittedName>
        <fullName evidence="1">Uncharacterized protein</fullName>
    </submittedName>
</protein>
<evidence type="ECO:0000313" key="1">
    <source>
        <dbReference type="EMBL" id="KAG8004081.1"/>
    </source>
</evidence>
<name>A0ACB7EQF3_NIBAL</name>
<comment type="caution">
    <text evidence="1">The sequence shown here is derived from an EMBL/GenBank/DDBJ whole genome shotgun (WGS) entry which is preliminary data.</text>
</comment>
<reference evidence="1" key="1">
    <citation type="submission" date="2020-04" db="EMBL/GenBank/DDBJ databases">
        <title>A chromosome-scale assembly and high-density genetic map of the yellow drum (Nibea albiflora) genome.</title>
        <authorList>
            <person name="Xu D."/>
            <person name="Zhang W."/>
            <person name="Chen R."/>
            <person name="Tan P."/>
            <person name="Wang L."/>
            <person name="Song H."/>
            <person name="Tian L."/>
            <person name="Zhu Q."/>
            <person name="Wang B."/>
        </authorList>
    </citation>
    <scope>NUCLEOTIDE SEQUENCE</scope>
    <source>
        <strain evidence="1">ZJHYS-2018</strain>
    </source>
</reference>
<proteinExistence type="predicted"/>
<organism evidence="1 2">
    <name type="scientific">Nibea albiflora</name>
    <name type="common">Yellow drum</name>
    <name type="synonym">Corvina albiflora</name>
    <dbReference type="NCBI Taxonomy" id="240163"/>
    <lineage>
        <taxon>Eukaryota</taxon>
        <taxon>Metazoa</taxon>
        <taxon>Chordata</taxon>
        <taxon>Craniata</taxon>
        <taxon>Vertebrata</taxon>
        <taxon>Euteleostomi</taxon>
        <taxon>Actinopterygii</taxon>
        <taxon>Neopterygii</taxon>
        <taxon>Teleostei</taxon>
        <taxon>Neoteleostei</taxon>
        <taxon>Acanthomorphata</taxon>
        <taxon>Eupercaria</taxon>
        <taxon>Sciaenidae</taxon>
        <taxon>Nibea</taxon>
    </lineage>
</organism>
<gene>
    <name evidence="1" type="ORF">GBF38_008167</name>
</gene>
<dbReference type="Proteomes" id="UP000805704">
    <property type="component" value="Chromosome 3"/>
</dbReference>
<sequence>MPITVPVARLPTPPLASYTAAAPTPTPLLVALLLPWRYQALHLEKAAMACLSDDSCCPSKVKQQATVCTHVFACLVSARTGVPNVSERVHDEASKPRDSTSGQSHEPRRRWLLKVNPTKLHMDGKEQGIVRTNWPRLKNDQASLALITGDVQIRPTIVMHICKPQLKATGGATEMRDCDTNNGYQSVSR</sequence>
<evidence type="ECO:0000313" key="2">
    <source>
        <dbReference type="Proteomes" id="UP000805704"/>
    </source>
</evidence>
<accession>A0ACB7EQF3</accession>